<keyword evidence="3" id="KW-1185">Reference proteome</keyword>
<dbReference type="EMBL" id="JACOFV010000002">
    <property type="protein sequence ID" value="MBC3861060.1"/>
    <property type="molecule type" value="Genomic_DNA"/>
</dbReference>
<gene>
    <name evidence="2" type="ORF">H8K32_03025</name>
</gene>
<dbReference type="PANTHER" id="PTHR46142">
    <property type="match status" value="1"/>
</dbReference>
<dbReference type="SUPFAM" id="SSF54593">
    <property type="entry name" value="Glyoxalase/Bleomycin resistance protein/Dihydroxybiphenyl dioxygenase"/>
    <property type="match status" value="1"/>
</dbReference>
<reference evidence="2" key="1">
    <citation type="submission" date="2020-08" db="EMBL/GenBank/DDBJ databases">
        <title>Novel species isolated from subtropical streams in China.</title>
        <authorList>
            <person name="Lu H."/>
        </authorList>
    </citation>
    <scope>NUCLEOTIDE SEQUENCE</scope>
    <source>
        <strain evidence="2">KACC 12607</strain>
    </source>
</reference>
<feature type="domain" description="VOC" evidence="1">
    <location>
        <begin position="5"/>
        <end position="129"/>
    </location>
</feature>
<name>A0A923KJT9_9BURK</name>
<dbReference type="Pfam" id="PF00903">
    <property type="entry name" value="Glyoxalase"/>
    <property type="match status" value="1"/>
</dbReference>
<dbReference type="InterPro" id="IPR004360">
    <property type="entry name" value="Glyas_Fos-R_dOase_dom"/>
</dbReference>
<dbReference type="PROSITE" id="PS51819">
    <property type="entry name" value="VOC"/>
    <property type="match status" value="1"/>
</dbReference>
<dbReference type="InterPro" id="IPR037523">
    <property type="entry name" value="VOC_core"/>
</dbReference>
<evidence type="ECO:0000313" key="3">
    <source>
        <dbReference type="Proteomes" id="UP000634011"/>
    </source>
</evidence>
<evidence type="ECO:0000313" key="2">
    <source>
        <dbReference type="EMBL" id="MBC3861060.1"/>
    </source>
</evidence>
<comment type="caution">
    <text evidence="2">The sequence shown here is derived from an EMBL/GenBank/DDBJ whole genome shotgun (WGS) entry which is preliminary data.</text>
</comment>
<accession>A0A923KJT9</accession>
<dbReference type="PANTHER" id="PTHR46142:SF3">
    <property type="entry name" value="F18B13.24 PROTEIN"/>
    <property type="match status" value="1"/>
</dbReference>
<protein>
    <submittedName>
        <fullName evidence="2">Diguanylate cyclase</fullName>
    </submittedName>
</protein>
<dbReference type="RefSeq" id="WP_186911007.1">
    <property type="nucleotide sequence ID" value="NZ_JACOFV010000002.1"/>
</dbReference>
<dbReference type="InterPro" id="IPR029068">
    <property type="entry name" value="Glyas_Bleomycin-R_OHBP_Dase"/>
</dbReference>
<dbReference type="Proteomes" id="UP000634011">
    <property type="component" value="Unassembled WGS sequence"/>
</dbReference>
<dbReference type="AlphaFoldDB" id="A0A923KJT9"/>
<dbReference type="Gene3D" id="3.10.180.10">
    <property type="entry name" value="2,3-Dihydroxybiphenyl 1,2-Dioxygenase, domain 1"/>
    <property type="match status" value="1"/>
</dbReference>
<evidence type="ECO:0000259" key="1">
    <source>
        <dbReference type="PROSITE" id="PS51819"/>
    </source>
</evidence>
<proteinExistence type="predicted"/>
<sequence>MSAMSLSHYNLRADREKMALLKDFYCEFVGLKVGPRAALNSYGFWLYASDQAVLHLSEIRSGEQRQSELKTSFDHVAFNCVDSQAMQEKLQQAGIVYRLAEIPASEGFPTQQQIFFNDPLGNGIELNFV</sequence>
<organism evidence="2 3">
    <name type="scientific">Undibacterium jejuense</name>
    <dbReference type="NCBI Taxonomy" id="1344949"/>
    <lineage>
        <taxon>Bacteria</taxon>
        <taxon>Pseudomonadati</taxon>
        <taxon>Pseudomonadota</taxon>
        <taxon>Betaproteobacteria</taxon>
        <taxon>Burkholderiales</taxon>
        <taxon>Oxalobacteraceae</taxon>
        <taxon>Undibacterium</taxon>
    </lineage>
</organism>